<evidence type="ECO:0000313" key="1">
    <source>
        <dbReference type="EMBL" id="KDP46773.1"/>
    </source>
</evidence>
<dbReference type="EMBL" id="KK914209">
    <property type="protein sequence ID" value="KDP46773.1"/>
    <property type="molecule type" value="Genomic_DNA"/>
</dbReference>
<accession>A0A067LHF9</accession>
<dbReference type="Proteomes" id="UP000027138">
    <property type="component" value="Unassembled WGS sequence"/>
</dbReference>
<keyword evidence="2" id="KW-1185">Reference proteome</keyword>
<name>A0A067LHF9_JATCU</name>
<organism evidence="1 2">
    <name type="scientific">Jatropha curcas</name>
    <name type="common">Barbados nut</name>
    <dbReference type="NCBI Taxonomy" id="180498"/>
    <lineage>
        <taxon>Eukaryota</taxon>
        <taxon>Viridiplantae</taxon>
        <taxon>Streptophyta</taxon>
        <taxon>Embryophyta</taxon>
        <taxon>Tracheophyta</taxon>
        <taxon>Spermatophyta</taxon>
        <taxon>Magnoliopsida</taxon>
        <taxon>eudicotyledons</taxon>
        <taxon>Gunneridae</taxon>
        <taxon>Pentapetalae</taxon>
        <taxon>rosids</taxon>
        <taxon>fabids</taxon>
        <taxon>Malpighiales</taxon>
        <taxon>Euphorbiaceae</taxon>
        <taxon>Crotonoideae</taxon>
        <taxon>Jatropheae</taxon>
        <taxon>Jatropha</taxon>
    </lineage>
</organism>
<protein>
    <submittedName>
        <fullName evidence="1">Uncharacterized protein</fullName>
    </submittedName>
</protein>
<gene>
    <name evidence="1" type="ORF">JCGZ_06561</name>
</gene>
<sequence>MRHRARPPRPSLPIPATGTDQASLLAVTSSLQRFRSPVSLPFLRTQQLQKTSELVDGNRVASLARFSGSRLQLSPPSTTSAEHGIDLTQLMSKMEPLVNFEPNSMIDASFWAAFIFRPPWTAATAAVRRHSCEAPRDRTLFSPR</sequence>
<dbReference type="AlphaFoldDB" id="A0A067LHF9"/>
<reference evidence="1 2" key="1">
    <citation type="journal article" date="2014" name="PLoS ONE">
        <title>Global Analysis of Gene Expression Profiles in Physic Nut (Jatropha curcas L.) Seedlings Exposed to Salt Stress.</title>
        <authorList>
            <person name="Zhang L."/>
            <person name="Zhang C."/>
            <person name="Wu P."/>
            <person name="Chen Y."/>
            <person name="Li M."/>
            <person name="Jiang H."/>
            <person name="Wu G."/>
        </authorList>
    </citation>
    <scope>NUCLEOTIDE SEQUENCE [LARGE SCALE GENOMIC DNA]</scope>
    <source>
        <strain evidence="2">cv. GZQX0401</strain>
        <tissue evidence="1">Young leaves</tissue>
    </source>
</reference>
<evidence type="ECO:0000313" key="2">
    <source>
        <dbReference type="Proteomes" id="UP000027138"/>
    </source>
</evidence>
<proteinExistence type="predicted"/>